<proteinExistence type="inferred from homology"/>
<dbReference type="Proteomes" id="UP000092124">
    <property type="component" value="Unassembled WGS sequence"/>
</dbReference>
<evidence type="ECO:0000313" key="8">
    <source>
        <dbReference type="Proteomes" id="UP000092124"/>
    </source>
</evidence>
<dbReference type="EMBL" id="LZPO01066275">
    <property type="protein sequence ID" value="OBS70755.1"/>
    <property type="molecule type" value="Genomic_DNA"/>
</dbReference>
<dbReference type="GO" id="GO:0005743">
    <property type="term" value="C:mitochondrial inner membrane"/>
    <property type="evidence" value="ECO:0007669"/>
    <property type="project" value="UniProtKB-SubCell"/>
</dbReference>
<sequence length="170" mass="19250">MCPRRTPLTSRKEFTEAVEVKQVAQQEAERTRFVVKKAEQEQKAAIISAEDTLKILHQAHKAKTNELVLGLEDDDTLLLKEDRTLKDSGIESNDEIRARHCRPAPVKLKLHSSVKKIIRDTKLIPPPPGENARGIPLHSFFHKCLIPGYRQPEHWPPLAQINAHLGNPSI</sequence>
<dbReference type="GO" id="GO:0007005">
    <property type="term" value="P:mitochondrion organization"/>
    <property type="evidence" value="ECO:0007669"/>
    <property type="project" value="TreeGrafter"/>
</dbReference>
<dbReference type="STRING" id="56216.A0A1A6GYT0"/>
<evidence type="ECO:0000313" key="7">
    <source>
        <dbReference type="EMBL" id="OBS70755.1"/>
    </source>
</evidence>
<keyword evidence="6" id="KW-0496">Mitochondrion</keyword>
<comment type="function">
    <text evidence="4">Protein with pleiotropic attributes mediated in a cell-compartment- and tissue-specific manner, which include the plasma membrane-associated cell signaling functions, mitochondrial chaperone, and transcriptional co-regulator of transcription factors in the nucleus. Plays a role in adipose tissue and glucose homeostasis in a sex-specific manner. Contributes to pulmonary vascular remodeling by accelerating proliferation of pulmonary arterial smooth muscle cells.</text>
</comment>
<evidence type="ECO:0000256" key="5">
    <source>
        <dbReference type="ARBA" id="ARBA00046138"/>
    </source>
</evidence>
<keyword evidence="6" id="KW-0999">Mitochondrion inner membrane</keyword>
<reference evidence="7 8" key="1">
    <citation type="submission" date="2016-06" db="EMBL/GenBank/DDBJ databases">
        <title>The Draft Genome Sequence and Annotation of the Desert Woodrat Neotoma lepida.</title>
        <authorList>
            <person name="Campbell M."/>
            <person name="Oakeson K.F."/>
            <person name="Yandell M."/>
            <person name="Halpert J.R."/>
            <person name="Dearing D."/>
        </authorList>
    </citation>
    <scope>NUCLEOTIDE SEQUENCE [LARGE SCALE GENOMIC DNA]</scope>
    <source>
        <strain evidence="7">417</strain>
        <tissue evidence="7">Liver</tissue>
    </source>
</reference>
<evidence type="ECO:0000256" key="4">
    <source>
        <dbReference type="ARBA" id="ARBA00046022"/>
    </source>
</evidence>
<name>A0A1A6GYT0_NEOLE</name>
<dbReference type="PANTHER" id="PTHR23222">
    <property type="entry name" value="PROHIBITIN"/>
    <property type="match status" value="1"/>
</dbReference>
<evidence type="ECO:0000256" key="2">
    <source>
        <dbReference type="ARBA" id="ARBA00022634"/>
    </source>
</evidence>
<dbReference type="InterPro" id="IPR018794">
    <property type="entry name" value="UPF0538"/>
</dbReference>
<dbReference type="AlphaFoldDB" id="A0A1A6GYT0"/>
<evidence type="ECO:0000256" key="3">
    <source>
        <dbReference type="ARBA" id="ARBA00045600"/>
    </source>
</evidence>
<dbReference type="OrthoDB" id="937at2759"/>
<accession>A0A1A6GYT0</accession>
<evidence type="ECO:0000256" key="6">
    <source>
        <dbReference type="RuleBase" id="RU366048"/>
    </source>
</evidence>
<evidence type="ECO:0000256" key="1">
    <source>
        <dbReference type="ARBA" id="ARBA00009658"/>
    </source>
</evidence>
<keyword evidence="2" id="KW-0237">DNA synthesis</keyword>
<comment type="function">
    <text evidence="3">In the nucleus, acts as a transcription coregulator, enhances promoter binding by TP53, a transcription factor it activates, but reduces the promoter binding by E2F1, a transcription factor it represses. Interacts with STAT3 to affect IL17 secretion in T-helper Th17 cells.</text>
</comment>
<protein>
    <recommendedName>
        <fullName evidence="6">Prohibitin</fullName>
    </recommendedName>
</protein>
<keyword evidence="8" id="KW-1185">Reference proteome</keyword>
<comment type="similarity">
    <text evidence="1 6">Belongs to the prohibitin family.</text>
</comment>
<dbReference type="GO" id="GO:0071897">
    <property type="term" value="P:DNA biosynthetic process"/>
    <property type="evidence" value="ECO:0007669"/>
    <property type="project" value="UniProtKB-KW"/>
</dbReference>
<comment type="function">
    <text evidence="5">In the plasma membrane, cooperates with CD86 to mediate CD86-signaling in B lymphocytes that regulates the level of IgG1 produced through the activation of distal signaling intermediates. Upon CD40 engagement, required to activate NF-kappa-B signaling pathway via phospholipase C and protein kinase C activation.</text>
</comment>
<comment type="subcellular location">
    <subcellularLocation>
        <location evidence="6">Mitochondrion inner membrane</location>
    </subcellularLocation>
</comment>
<organism evidence="7 8">
    <name type="scientific">Neotoma lepida</name>
    <name type="common">Desert woodrat</name>
    <dbReference type="NCBI Taxonomy" id="56216"/>
    <lineage>
        <taxon>Eukaryota</taxon>
        <taxon>Metazoa</taxon>
        <taxon>Chordata</taxon>
        <taxon>Craniata</taxon>
        <taxon>Vertebrata</taxon>
        <taxon>Euteleostomi</taxon>
        <taxon>Mammalia</taxon>
        <taxon>Eutheria</taxon>
        <taxon>Euarchontoglires</taxon>
        <taxon>Glires</taxon>
        <taxon>Rodentia</taxon>
        <taxon>Myomorpha</taxon>
        <taxon>Muroidea</taxon>
        <taxon>Cricetidae</taxon>
        <taxon>Neotominae</taxon>
        <taxon>Neotoma</taxon>
    </lineage>
</organism>
<keyword evidence="6" id="KW-0472">Membrane</keyword>
<dbReference type="InterPro" id="IPR000163">
    <property type="entry name" value="Prohibitin"/>
</dbReference>
<dbReference type="PRINTS" id="PR00679">
    <property type="entry name" value="PROHIBITIN"/>
</dbReference>
<dbReference type="Pfam" id="PF10209">
    <property type="entry name" value="DUF2340"/>
    <property type="match status" value="1"/>
</dbReference>
<dbReference type="PANTHER" id="PTHR23222:SF0">
    <property type="entry name" value="PROHIBITIN 1"/>
    <property type="match status" value="1"/>
</dbReference>
<comment type="caution">
    <text evidence="7">The sequence shown here is derived from an EMBL/GenBank/DDBJ whole genome shotgun (WGS) entry which is preliminary data.</text>
</comment>
<gene>
    <name evidence="7" type="ORF">A6R68_00703</name>
</gene>